<keyword evidence="1" id="KW-0812">Transmembrane</keyword>
<feature type="transmembrane region" description="Helical" evidence="1">
    <location>
        <begin position="12"/>
        <end position="36"/>
    </location>
</feature>
<keyword evidence="1" id="KW-0472">Membrane</keyword>
<dbReference type="STRING" id="695939.SAMN00790413_03880"/>
<name>A0A1W1U9K3_9DEIO</name>
<accession>A0A1W1U9K3</accession>
<evidence type="ECO:0000256" key="1">
    <source>
        <dbReference type="SAM" id="Phobius"/>
    </source>
</evidence>
<keyword evidence="1" id="KW-1133">Transmembrane helix</keyword>
<gene>
    <name evidence="2" type="ORF">SAMN00790413_03880</name>
</gene>
<dbReference type="AlphaFoldDB" id="A0A1W1U9K3"/>
<keyword evidence="3" id="KW-1185">Reference proteome</keyword>
<dbReference type="Proteomes" id="UP000192582">
    <property type="component" value="Unassembled WGS sequence"/>
</dbReference>
<evidence type="ECO:0000313" key="2">
    <source>
        <dbReference type="EMBL" id="SMB77723.1"/>
    </source>
</evidence>
<dbReference type="EMBL" id="FWWU01000001">
    <property type="protein sequence ID" value="SMB77723.1"/>
    <property type="molecule type" value="Genomic_DNA"/>
</dbReference>
<organism evidence="2 3">
    <name type="scientific">Deinococcus hopiensis KR-140</name>
    <dbReference type="NCBI Taxonomy" id="695939"/>
    <lineage>
        <taxon>Bacteria</taxon>
        <taxon>Thermotogati</taxon>
        <taxon>Deinococcota</taxon>
        <taxon>Deinococci</taxon>
        <taxon>Deinococcales</taxon>
        <taxon>Deinococcaceae</taxon>
        <taxon>Deinococcus</taxon>
    </lineage>
</organism>
<protein>
    <submittedName>
        <fullName evidence="2">Uncharacterized protein</fullName>
    </submittedName>
</protein>
<evidence type="ECO:0000313" key="3">
    <source>
        <dbReference type="Proteomes" id="UP000192582"/>
    </source>
</evidence>
<sequence length="597" mass="64603">MSTTQIPKHHNLGYALISVMLAMTILMGIVLVYLTITLGNRRDTANVTSSMTGFYAAEGGLNLRAEKVRAKFIDYNRPTGTAPSSTSPCVGSNLGTLDFACDSSLTLGGRTVTTYVLDTTSADPAKNTGVVNSGETYAGLNYQQYSYRVVSEAKVSGQSGVEAKLQMEFQSRLVPIFQFAAFYNNDLEINPSPLMTLNGRVHTNGNLYVSPSTGLTINGRVTTGGIIRRGRKDASRCDGGAVNFSDSATTTKTLRACAGGTTDITSSDITQYNGRVQMSVPRLTVPPLSSLDPNRQNELFSGADVRIVAHLVGGTWVPEVRDANNIIMAAATSRLGDPSCIGAVTIDNVFYDNRERATQRLIEIDQQKMMDCIYRSPAEVFTNSTGASLTLDDTTGNGMAWHFSFDDGNTDTNNYAAKRQTNYGIRVKNATTLGSSNTIAPAVKGLTIVTNQAAYVQGSFNVNNIKPAAIICDSINILSNSWPATDPAAGVKPAASNTEVNAAFMAGTDLTNGSTYNGGLENYPRFHEDWGGKTFRYRGSFVSLDTPSHARGQWGNALYNPPQRDWDYDLRFNDAATLPPLTPRFVYLRQVLFAREY</sequence>
<reference evidence="2 3" key="1">
    <citation type="submission" date="2017-04" db="EMBL/GenBank/DDBJ databases">
        <authorList>
            <person name="Afonso C.L."/>
            <person name="Miller P.J."/>
            <person name="Scott M.A."/>
            <person name="Spackman E."/>
            <person name="Goraichik I."/>
            <person name="Dimitrov K.M."/>
            <person name="Suarez D.L."/>
            <person name="Swayne D.E."/>
        </authorList>
    </citation>
    <scope>NUCLEOTIDE SEQUENCE [LARGE SCALE GENOMIC DNA]</scope>
    <source>
        <strain evidence="2 3">KR-140</strain>
    </source>
</reference>
<proteinExistence type="predicted"/>